<dbReference type="SUPFAM" id="SSF51735">
    <property type="entry name" value="NAD(P)-binding Rossmann-fold domains"/>
    <property type="match status" value="1"/>
</dbReference>
<evidence type="ECO:0000256" key="1">
    <source>
        <dbReference type="ARBA" id="ARBA00022857"/>
    </source>
</evidence>
<dbReference type="Gene3D" id="3.40.50.720">
    <property type="entry name" value="NAD(P)-binding Rossmann-like Domain"/>
    <property type="match status" value="1"/>
</dbReference>
<dbReference type="eggNOG" id="ENOG502S5YP">
    <property type="taxonomic scope" value="Eukaryota"/>
</dbReference>
<dbReference type="InParanoid" id="Q5B637"/>
<dbReference type="PANTHER" id="PTHR47706">
    <property type="entry name" value="NMRA-LIKE FAMILY PROTEIN"/>
    <property type="match status" value="1"/>
</dbReference>
<dbReference type="Gene3D" id="3.90.25.10">
    <property type="entry name" value="UDP-galactose 4-epimerase, domain 1"/>
    <property type="match status" value="1"/>
</dbReference>
<dbReference type="OrthoDB" id="419598at2759"/>
<evidence type="ECO:0000256" key="2">
    <source>
        <dbReference type="ARBA" id="ARBA00023002"/>
    </source>
</evidence>
<keyword evidence="1" id="KW-0521">NADP</keyword>
<proteinExistence type="predicted"/>
<evidence type="ECO:0000313" key="3">
    <source>
        <dbReference type="EMBL" id="CBF74932.1"/>
    </source>
</evidence>
<organism evidence="3 4">
    <name type="scientific">Emericella nidulans (strain FGSC A4 / ATCC 38163 / CBS 112.46 / NRRL 194 / M139)</name>
    <name type="common">Aspergillus nidulans</name>
    <dbReference type="NCBI Taxonomy" id="227321"/>
    <lineage>
        <taxon>Eukaryota</taxon>
        <taxon>Fungi</taxon>
        <taxon>Dikarya</taxon>
        <taxon>Ascomycota</taxon>
        <taxon>Pezizomycotina</taxon>
        <taxon>Eurotiomycetes</taxon>
        <taxon>Eurotiomycetidae</taxon>
        <taxon>Eurotiales</taxon>
        <taxon>Aspergillaceae</taxon>
        <taxon>Aspergillus</taxon>
        <taxon>Aspergillus subgen. Nidulantes</taxon>
    </lineage>
</organism>
<dbReference type="STRING" id="227321.Q5B637"/>
<dbReference type="InterPro" id="IPR036291">
    <property type="entry name" value="NAD(P)-bd_dom_sf"/>
</dbReference>
<reference evidence="4" key="2">
    <citation type="journal article" date="2009" name="Fungal Genet. Biol.">
        <title>The 2008 update of the Aspergillus nidulans genome annotation: a community effort.</title>
        <authorList>
            <person name="Wortman J.R."/>
            <person name="Gilsenan J.M."/>
            <person name="Joardar V."/>
            <person name="Deegan J."/>
            <person name="Clutterbuck J."/>
            <person name="Andersen M.R."/>
            <person name="Archer D."/>
            <person name="Bencina M."/>
            <person name="Braus G."/>
            <person name="Coutinho P."/>
            <person name="von Dohren H."/>
            <person name="Doonan J."/>
            <person name="Driessen A.J."/>
            <person name="Durek P."/>
            <person name="Espeso E."/>
            <person name="Fekete E."/>
            <person name="Flipphi M."/>
            <person name="Estrada C.G."/>
            <person name="Geysens S."/>
            <person name="Goldman G."/>
            <person name="de Groot P.W."/>
            <person name="Hansen K."/>
            <person name="Harris S.D."/>
            <person name="Heinekamp T."/>
            <person name="Helmstaedt K."/>
            <person name="Henrissat B."/>
            <person name="Hofmann G."/>
            <person name="Homan T."/>
            <person name="Horio T."/>
            <person name="Horiuchi H."/>
            <person name="James S."/>
            <person name="Jones M."/>
            <person name="Karaffa L."/>
            <person name="Karanyi Z."/>
            <person name="Kato M."/>
            <person name="Keller N."/>
            <person name="Kelly D.E."/>
            <person name="Kiel J.A."/>
            <person name="Kim J.M."/>
            <person name="van der Klei I.J."/>
            <person name="Klis F.M."/>
            <person name="Kovalchuk A."/>
            <person name="Krasevec N."/>
            <person name="Kubicek C.P."/>
            <person name="Liu B."/>
            <person name="Maccabe A."/>
            <person name="Meyer V."/>
            <person name="Mirabito P."/>
            <person name="Miskei M."/>
            <person name="Mos M."/>
            <person name="Mullins J."/>
            <person name="Nelson D.R."/>
            <person name="Nielsen J."/>
            <person name="Oakley B.R."/>
            <person name="Osmani S.A."/>
            <person name="Pakula T."/>
            <person name="Paszewski A."/>
            <person name="Paulsen I."/>
            <person name="Pilsyk S."/>
            <person name="Pocsi I."/>
            <person name="Punt P.J."/>
            <person name="Ram A.F."/>
            <person name="Ren Q."/>
            <person name="Robellet X."/>
            <person name="Robson G."/>
            <person name="Seiboth B."/>
            <person name="van Solingen P."/>
            <person name="Specht T."/>
            <person name="Sun J."/>
            <person name="Taheri-Talesh N."/>
            <person name="Takeshita N."/>
            <person name="Ussery D."/>
            <person name="vanKuyk P.A."/>
            <person name="Visser H."/>
            <person name="van de Vondervoort P.J."/>
            <person name="de Vries R.P."/>
            <person name="Walton J."/>
            <person name="Xiang X."/>
            <person name="Xiong Y."/>
            <person name="Zeng A.P."/>
            <person name="Brandt B.W."/>
            <person name="Cornell M.J."/>
            <person name="van den Hondel C.A."/>
            <person name="Visser J."/>
            <person name="Oliver S.G."/>
            <person name="Turner G."/>
        </authorList>
    </citation>
    <scope>GENOME REANNOTATION</scope>
    <source>
        <strain evidence="4">FGSC A4 / ATCC 38163 / CBS 112.46 / NRRL 194 / M139</strain>
    </source>
</reference>
<dbReference type="AlphaFoldDB" id="Q5B637"/>
<accession>Q5B637</accession>
<name>Q5B637_EMENI</name>
<dbReference type="OMA" id="PMIHVKA"/>
<accession>C8V5V2</accession>
<dbReference type="InterPro" id="IPR051609">
    <property type="entry name" value="NmrA/Isoflavone_reductase-like"/>
</dbReference>
<sequence>MKLGIAGVTGKFARRLLTHLLDSSTSNGQESLTVKRYCRDPAKLPSSLSSSPRLELLQGSGPRGARLLGDDKLMVEGQKALIDVCDAATPPVPRYVSSDWALGYTKLKLRELFPKDPMIHVKEYLESKRNVTSVHILVGGFVEPIFSSFFGIVDADSDVIRHWGDGSEIMEGTTYDDAARFTARTVLDCQASGVLRCR</sequence>
<dbReference type="Proteomes" id="UP000000560">
    <property type="component" value="Chromosome II"/>
</dbReference>
<reference evidence="4" key="1">
    <citation type="journal article" date="2005" name="Nature">
        <title>Sequencing of Aspergillus nidulans and comparative analysis with A. fumigatus and A. oryzae.</title>
        <authorList>
            <person name="Galagan J.E."/>
            <person name="Calvo S.E."/>
            <person name="Cuomo C."/>
            <person name="Ma L.J."/>
            <person name="Wortman J.R."/>
            <person name="Batzoglou S."/>
            <person name="Lee S.I."/>
            <person name="Basturkmen M."/>
            <person name="Spevak C.C."/>
            <person name="Clutterbuck J."/>
            <person name="Kapitonov V."/>
            <person name="Jurka J."/>
            <person name="Scazzocchio C."/>
            <person name="Farman M."/>
            <person name="Butler J."/>
            <person name="Purcell S."/>
            <person name="Harris S."/>
            <person name="Braus G.H."/>
            <person name="Draht O."/>
            <person name="Busch S."/>
            <person name="D'Enfert C."/>
            <person name="Bouchier C."/>
            <person name="Goldman G.H."/>
            <person name="Bell-Pedersen D."/>
            <person name="Griffiths-Jones S."/>
            <person name="Doonan J.H."/>
            <person name="Yu J."/>
            <person name="Vienken K."/>
            <person name="Pain A."/>
            <person name="Freitag M."/>
            <person name="Selker E.U."/>
            <person name="Archer D.B."/>
            <person name="Penalva M.A."/>
            <person name="Oakley B.R."/>
            <person name="Momany M."/>
            <person name="Tanaka T."/>
            <person name="Kumagai T."/>
            <person name="Asai K."/>
            <person name="Machida M."/>
            <person name="Nierman W.C."/>
            <person name="Denning D.W."/>
            <person name="Caddick M."/>
            <person name="Hynes M."/>
            <person name="Paoletti M."/>
            <person name="Fischer R."/>
            <person name="Miller B."/>
            <person name="Dyer P."/>
            <person name="Sachs M.S."/>
            <person name="Osmani S.A."/>
            <person name="Birren B.W."/>
        </authorList>
    </citation>
    <scope>NUCLEOTIDE SEQUENCE [LARGE SCALE GENOMIC DNA]</scope>
    <source>
        <strain evidence="4">FGSC A4 / ATCC 38163 / CBS 112.46 / NRRL 194 / M139</strain>
    </source>
</reference>
<dbReference type="GO" id="GO:0016491">
    <property type="term" value="F:oxidoreductase activity"/>
    <property type="evidence" value="ECO:0007669"/>
    <property type="project" value="UniProtKB-KW"/>
</dbReference>
<dbReference type="RefSeq" id="XP_661597.1">
    <property type="nucleotide sequence ID" value="XM_656505.1"/>
</dbReference>
<dbReference type="KEGG" id="ani:ANIA_03993"/>
<dbReference type="GeneID" id="2873416"/>
<dbReference type="PANTHER" id="PTHR47706:SF9">
    <property type="entry name" value="NMRA-LIKE DOMAIN-CONTAINING PROTEIN-RELATED"/>
    <property type="match status" value="1"/>
</dbReference>
<keyword evidence="4" id="KW-1185">Reference proteome</keyword>
<dbReference type="HOGENOM" id="CLU_1378104_0_0_1"/>
<keyword evidence="2" id="KW-0560">Oxidoreductase</keyword>
<dbReference type="EMBL" id="BN001302">
    <property type="protein sequence ID" value="CBF74932.1"/>
    <property type="molecule type" value="Genomic_DNA"/>
</dbReference>
<evidence type="ECO:0000313" key="4">
    <source>
        <dbReference type="Proteomes" id="UP000000560"/>
    </source>
</evidence>
<gene>
    <name evidence="3" type="ORF">ANIA_03993</name>
</gene>
<protein>
    <submittedName>
        <fullName evidence="3">NmrA-like family protein (AFU_orthologue AFUA_6G11770)</fullName>
    </submittedName>
</protein>